<organism evidence="2">
    <name type="scientific">Oryza barthii</name>
    <dbReference type="NCBI Taxonomy" id="65489"/>
    <lineage>
        <taxon>Eukaryota</taxon>
        <taxon>Viridiplantae</taxon>
        <taxon>Streptophyta</taxon>
        <taxon>Embryophyta</taxon>
        <taxon>Tracheophyta</taxon>
        <taxon>Spermatophyta</taxon>
        <taxon>Magnoliopsida</taxon>
        <taxon>Liliopsida</taxon>
        <taxon>Poales</taxon>
        <taxon>Poaceae</taxon>
        <taxon>BOP clade</taxon>
        <taxon>Oryzoideae</taxon>
        <taxon>Oryzeae</taxon>
        <taxon>Oryzinae</taxon>
        <taxon>Oryza</taxon>
    </lineage>
</organism>
<evidence type="ECO:0000313" key="3">
    <source>
        <dbReference type="Proteomes" id="UP000026960"/>
    </source>
</evidence>
<feature type="compositionally biased region" description="Polar residues" evidence="1">
    <location>
        <begin position="12"/>
        <end position="25"/>
    </location>
</feature>
<feature type="region of interest" description="Disordered" evidence="1">
    <location>
        <begin position="1"/>
        <end position="29"/>
    </location>
</feature>
<feature type="region of interest" description="Disordered" evidence="1">
    <location>
        <begin position="43"/>
        <end position="69"/>
    </location>
</feature>
<evidence type="ECO:0000313" key="2">
    <source>
        <dbReference type="EnsemblPlants" id="OBART06G15810.1"/>
    </source>
</evidence>
<reference evidence="2" key="1">
    <citation type="journal article" date="2009" name="Rice">
        <title>De Novo Next Generation Sequencing of Plant Genomes.</title>
        <authorList>
            <person name="Rounsley S."/>
            <person name="Marri P.R."/>
            <person name="Yu Y."/>
            <person name="He R."/>
            <person name="Sisneros N."/>
            <person name="Goicoechea J.L."/>
            <person name="Lee S.J."/>
            <person name="Angelova A."/>
            <person name="Kudrna D."/>
            <person name="Luo M."/>
            <person name="Affourtit J."/>
            <person name="Desany B."/>
            <person name="Knight J."/>
            <person name="Niazi F."/>
            <person name="Egholm M."/>
            <person name="Wing R.A."/>
        </authorList>
    </citation>
    <scope>NUCLEOTIDE SEQUENCE [LARGE SCALE GENOMIC DNA]</scope>
    <source>
        <strain evidence="2">cv. IRGC 105608</strain>
    </source>
</reference>
<dbReference type="AlphaFoldDB" id="A0A0D3GGZ0"/>
<dbReference type="HOGENOM" id="CLU_1734270_0_0_1"/>
<evidence type="ECO:0000256" key="1">
    <source>
        <dbReference type="SAM" id="MobiDB-lite"/>
    </source>
</evidence>
<accession>A0A0D3GGZ0</accession>
<dbReference type="Gramene" id="OBART06G15810.1">
    <property type="protein sequence ID" value="OBART06G15810.1"/>
    <property type="gene ID" value="OBART06G15810"/>
</dbReference>
<proteinExistence type="predicted"/>
<dbReference type="EnsemblPlants" id="OBART06G15810.1">
    <property type="protein sequence ID" value="OBART06G15810.1"/>
    <property type="gene ID" value="OBART06G15810"/>
</dbReference>
<sequence length="151" mass="16136">MASGSEDLVPSSMRSSITTLSTAPSTMMEGRCVHPIDDVQRGDLQRLGAGDGGVNTGSPSSRADRPPSNIIDEMVPKYRMAFESYESAYAFYEKAGRSRRPGKYVAADRSRTYTGGMRLSVNIVVGRLGAQSSVDTVTLGREAHEIAQASG</sequence>
<keyword evidence="3" id="KW-1185">Reference proteome</keyword>
<reference evidence="2" key="2">
    <citation type="submission" date="2015-03" db="UniProtKB">
        <authorList>
            <consortium name="EnsemblPlants"/>
        </authorList>
    </citation>
    <scope>IDENTIFICATION</scope>
</reference>
<dbReference type="Proteomes" id="UP000026960">
    <property type="component" value="Chromosome 6"/>
</dbReference>
<name>A0A0D3GGZ0_9ORYZ</name>
<protein>
    <submittedName>
        <fullName evidence="2">Uncharacterized protein</fullName>
    </submittedName>
</protein>